<keyword evidence="3" id="KW-0804">Transcription</keyword>
<dbReference type="PANTHER" id="PTHR30055">
    <property type="entry name" value="HTH-TYPE TRANSCRIPTIONAL REGULATOR RUTR"/>
    <property type="match status" value="1"/>
</dbReference>
<name>A0A014LY34_9GAMM</name>
<reference evidence="6 7" key="1">
    <citation type="submission" date="2014-02" db="EMBL/GenBank/DDBJ databases">
        <title>Draft genome of Erwinia mallotivora strain BT-MARDI, a papaya dieback pathogen.</title>
        <authorList>
            <person name="Redzuan R."/>
            <person name="Abu Bakar N."/>
            <person name="Badrun R."/>
            <person name="Mohd Raih M.F."/>
            <person name="Rozano L."/>
            <person name="Mat Amin N."/>
        </authorList>
    </citation>
    <scope>NUCLEOTIDE SEQUENCE [LARGE SCALE GENOMIC DNA]</scope>
    <source>
        <strain evidence="6 7">BT-MARDI</strain>
    </source>
</reference>
<dbReference type="Proteomes" id="UP000019918">
    <property type="component" value="Unassembled WGS sequence"/>
</dbReference>
<evidence type="ECO:0000256" key="3">
    <source>
        <dbReference type="ARBA" id="ARBA00023163"/>
    </source>
</evidence>
<evidence type="ECO:0000256" key="4">
    <source>
        <dbReference type="PROSITE-ProRule" id="PRU00335"/>
    </source>
</evidence>
<evidence type="ECO:0000256" key="1">
    <source>
        <dbReference type="ARBA" id="ARBA00023015"/>
    </source>
</evidence>
<evidence type="ECO:0000256" key="2">
    <source>
        <dbReference type="ARBA" id="ARBA00023125"/>
    </source>
</evidence>
<dbReference type="InterPro" id="IPR050109">
    <property type="entry name" value="HTH-type_TetR-like_transc_reg"/>
</dbReference>
<organism evidence="6 7">
    <name type="scientific">Erwinia mallotivora</name>
    <dbReference type="NCBI Taxonomy" id="69222"/>
    <lineage>
        <taxon>Bacteria</taxon>
        <taxon>Pseudomonadati</taxon>
        <taxon>Pseudomonadota</taxon>
        <taxon>Gammaproteobacteria</taxon>
        <taxon>Enterobacterales</taxon>
        <taxon>Erwiniaceae</taxon>
        <taxon>Erwinia</taxon>
    </lineage>
</organism>
<gene>
    <name evidence="6" type="ORF">BG55_16810</name>
</gene>
<comment type="caution">
    <text evidence="6">The sequence shown here is derived from an EMBL/GenBank/DDBJ whole genome shotgun (WGS) entry which is preliminary data.</text>
</comment>
<dbReference type="Gene3D" id="1.10.357.10">
    <property type="entry name" value="Tetracycline Repressor, domain 2"/>
    <property type="match status" value="1"/>
</dbReference>
<dbReference type="SUPFAM" id="SSF46689">
    <property type="entry name" value="Homeodomain-like"/>
    <property type="match status" value="1"/>
</dbReference>
<dbReference type="InterPro" id="IPR001647">
    <property type="entry name" value="HTH_TetR"/>
</dbReference>
<dbReference type="Pfam" id="PF00440">
    <property type="entry name" value="TetR_N"/>
    <property type="match status" value="1"/>
</dbReference>
<dbReference type="STRING" id="69222.BG55_16810"/>
<protein>
    <recommendedName>
        <fullName evidence="5">HTH tetR-type domain-containing protein</fullName>
    </recommendedName>
</protein>
<dbReference type="EMBL" id="JFHN01000058">
    <property type="protein sequence ID" value="EXU74516.1"/>
    <property type="molecule type" value="Genomic_DNA"/>
</dbReference>
<accession>A0A014LY34</accession>
<sequence length="189" mass="20944">MAVTDQPAKILAAARKCVHEKGFHNTSVHSIAEQAGISTGLIYRYFKNKDAVIEALVSSITHELISVSMRQDSVEKATMPFHLAAENHNQAVQQFEQNIVLLMNISAEAARNPHYETMIGDAFSQLLNHVLSRKRQSYPADNESVLATRLTFAAVMIDGLIIRRRLKGNPAGKVLTDAVQSILQRVDTH</sequence>
<dbReference type="PROSITE" id="PS01081">
    <property type="entry name" value="HTH_TETR_1"/>
    <property type="match status" value="1"/>
</dbReference>
<evidence type="ECO:0000313" key="6">
    <source>
        <dbReference type="EMBL" id="EXU74516.1"/>
    </source>
</evidence>
<dbReference type="AlphaFoldDB" id="A0A014LY34"/>
<dbReference type="PROSITE" id="PS50977">
    <property type="entry name" value="HTH_TETR_2"/>
    <property type="match status" value="1"/>
</dbReference>
<keyword evidence="7" id="KW-1185">Reference proteome</keyword>
<feature type="DNA-binding region" description="H-T-H motif" evidence="4">
    <location>
        <begin position="27"/>
        <end position="46"/>
    </location>
</feature>
<dbReference type="GO" id="GO:0000976">
    <property type="term" value="F:transcription cis-regulatory region binding"/>
    <property type="evidence" value="ECO:0007669"/>
    <property type="project" value="TreeGrafter"/>
</dbReference>
<dbReference type="GO" id="GO:0003700">
    <property type="term" value="F:DNA-binding transcription factor activity"/>
    <property type="evidence" value="ECO:0007669"/>
    <property type="project" value="TreeGrafter"/>
</dbReference>
<feature type="domain" description="HTH tetR-type" evidence="5">
    <location>
        <begin position="4"/>
        <end position="64"/>
    </location>
</feature>
<dbReference type="PRINTS" id="PR00455">
    <property type="entry name" value="HTHTETR"/>
</dbReference>
<keyword evidence="2 4" id="KW-0238">DNA-binding</keyword>
<dbReference type="InterPro" id="IPR009057">
    <property type="entry name" value="Homeodomain-like_sf"/>
</dbReference>
<evidence type="ECO:0000313" key="7">
    <source>
        <dbReference type="Proteomes" id="UP000019918"/>
    </source>
</evidence>
<keyword evidence="1" id="KW-0805">Transcription regulation</keyword>
<dbReference type="InterPro" id="IPR023772">
    <property type="entry name" value="DNA-bd_HTH_TetR-type_CS"/>
</dbReference>
<proteinExistence type="predicted"/>
<dbReference type="PANTHER" id="PTHR30055:SF234">
    <property type="entry name" value="HTH-TYPE TRANSCRIPTIONAL REGULATOR BETI"/>
    <property type="match status" value="1"/>
</dbReference>
<evidence type="ECO:0000259" key="5">
    <source>
        <dbReference type="PROSITE" id="PS50977"/>
    </source>
</evidence>
<dbReference type="PATRIC" id="fig|69222.5.peg.3426"/>